<evidence type="ECO:0000313" key="1">
    <source>
        <dbReference type="EMBL" id="GIM15092.1"/>
    </source>
</evidence>
<dbReference type="Proteomes" id="UP000722791">
    <property type="component" value="Unassembled WGS sequence"/>
</dbReference>
<proteinExistence type="predicted"/>
<organism evidence="1 2">
    <name type="scientific">Volvox reticuliferus</name>
    <dbReference type="NCBI Taxonomy" id="1737510"/>
    <lineage>
        <taxon>Eukaryota</taxon>
        <taxon>Viridiplantae</taxon>
        <taxon>Chlorophyta</taxon>
        <taxon>core chlorophytes</taxon>
        <taxon>Chlorophyceae</taxon>
        <taxon>CS clade</taxon>
        <taxon>Chlamydomonadales</taxon>
        <taxon>Volvocaceae</taxon>
        <taxon>Volvox</taxon>
    </lineage>
</organism>
<sequence length="142" mass="15466">MCPSARNVGICVPRNMQGEIMSSIPRPANLPGTQNSTSVSQAGCINTNNSTVPPVSRCWPDLGIYLDVAVQGFDIDAFGRATATRYTLYMLRVPYLCERQMTEDCVSQLGPLGCYLFMFPRTPMAAPSGSLRSPSVHTPMML</sequence>
<comment type="caution">
    <text evidence="1">The sequence shown here is derived from an EMBL/GenBank/DDBJ whole genome shotgun (WGS) entry which is preliminary data.</text>
</comment>
<evidence type="ECO:0000313" key="2">
    <source>
        <dbReference type="Proteomes" id="UP000722791"/>
    </source>
</evidence>
<accession>A0A8J4LXQ2</accession>
<dbReference type="AlphaFoldDB" id="A0A8J4LXQ2"/>
<protein>
    <submittedName>
        <fullName evidence="1">Uncharacterized protein</fullName>
    </submittedName>
</protein>
<reference evidence="1" key="1">
    <citation type="journal article" date="2021" name="Proc. Natl. Acad. Sci. U.S.A.">
        <title>Three genomes in the algal genus Volvox reveal the fate of a haploid sex-determining region after a transition to homothallism.</title>
        <authorList>
            <person name="Yamamoto K."/>
            <person name="Hamaji T."/>
            <person name="Kawai-Toyooka H."/>
            <person name="Matsuzaki R."/>
            <person name="Takahashi F."/>
            <person name="Nishimura Y."/>
            <person name="Kawachi M."/>
            <person name="Noguchi H."/>
            <person name="Minakuchi Y."/>
            <person name="Umen J.G."/>
            <person name="Toyoda A."/>
            <person name="Nozaki H."/>
        </authorList>
    </citation>
    <scope>NUCLEOTIDE SEQUENCE</scope>
    <source>
        <strain evidence="1">NIES-3785</strain>
    </source>
</reference>
<gene>
    <name evidence="1" type="ORF">Vretimale_17849</name>
</gene>
<dbReference type="EMBL" id="BNCQ01000061">
    <property type="protein sequence ID" value="GIM15092.1"/>
    <property type="molecule type" value="Genomic_DNA"/>
</dbReference>
<name>A0A8J4LXQ2_9CHLO</name>